<dbReference type="GO" id="GO:0006390">
    <property type="term" value="P:mitochondrial transcription"/>
    <property type="evidence" value="ECO:0007669"/>
    <property type="project" value="TreeGrafter"/>
</dbReference>
<reference evidence="3" key="2">
    <citation type="journal article" date="2023" name="Int. J. Mol. Sci.">
        <title>De Novo Assembly and Annotation of 11 Diverse Shrub Willow (Salix) Genomes Reveals Novel Gene Organization in Sex-Linked Regions.</title>
        <authorList>
            <person name="Hyden B."/>
            <person name="Feng K."/>
            <person name="Yates T.B."/>
            <person name="Jawdy S."/>
            <person name="Cereghino C."/>
            <person name="Smart L.B."/>
            <person name="Muchero W."/>
        </authorList>
    </citation>
    <scope>NUCLEOTIDE SEQUENCE [LARGE SCALE GENOMIC DNA]</scope>
    <source>
        <tissue evidence="3">Shoot tip</tissue>
    </source>
</reference>
<proteinExistence type="predicted"/>
<dbReference type="SMART" id="SM01311">
    <property type="entry name" value="RPOL_N"/>
    <property type="match status" value="1"/>
</dbReference>
<dbReference type="GO" id="GO:0034245">
    <property type="term" value="C:mitochondrial DNA-directed RNA polymerase complex"/>
    <property type="evidence" value="ECO:0007669"/>
    <property type="project" value="TreeGrafter"/>
</dbReference>
<accession>A0A9Q0SUD4</accession>
<organism evidence="3 4">
    <name type="scientific">Salix viminalis</name>
    <name type="common">Common osier</name>
    <name type="synonym">Basket willow</name>
    <dbReference type="NCBI Taxonomy" id="40686"/>
    <lineage>
        <taxon>Eukaryota</taxon>
        <taxon>Viridiplantae</taxon>
        <taxon>Streptophyta</taxon>
        <taxon>Embryophyta</taxon>
        <taxon>Tracheophyta</taxon>
        <taxon>Spermatophyta</taxon>
        <taxon>Magnoliopsida</taxon>
        <taxon>eudicotyledons</taxon>
        <taxon>Gunneridae</taxon>
        <taxon>Pentapetalae</taxon>
        <taxon>rosids</taxon>
        <taxon>fabids</taxon>
        <taxon>Malpighiales</taxon>
        <taxon>Salicaceae</taxon>
        <taxon>Saliceae</taxon>
        <taxon>Salix</taxon>
    </lineage>
</organism>
<evidence type="ECO:0000313" key="4">
    <source>
        <dbReference type="Proteomes" id="UP001151529"/>
    </source>
</evidence>
<dbReference type="AlphaFoldDB" id="A0A9Q0SUD4"/>
<dbReference type="EMBL" id="JAPFFL010000012">
    <property type="protein sequence ID" value="KAJ6689730.1"/>
    <property type="molecule type" value="Genomic_DNA"/>
</dbReference>
<dbReference type="SUPFAM" id="SSF56672">
    <property type="entry name" value="DNA/RNA polymerases"/>
    <property type="match status" value="1"/>
</dbReference>
<comment type="caution">
    <text evidence="3">The sequence shown here is derived from an EMBL/GenBank/DDBJ whole genome shotgun (WGS) entry which is preliminary data.</text>
</comment>
<dbReference type="InterPro" id="IPR043502">
    <property type="entry name" value="DNA/RNA_pol_sf"/>
</dbReference>
<dbReference type="InterPro" id="IPR037159">
    <property type="entry name" value="RNA_POL_N_sf"/>
</dbReference>
<reference evidence="3" key="1">
    <citation type="submission" date="2022-11" db="EMBL/GenBank/DDBJ databases">
        <authorList>
            <person name="Hyden B.L."/>
            <person name="Feng K."/>
            <person name="Yates T."/>
            <person name="Jawdy S."/>
            <person name="Smart L.B."/>
            <person name="Muchero W."/>
        </authorList>
    </citation>
    <scope>NUCLEOTIDE SEQUENCE</scope>
    <source>
        <tissue evidence="3">Shoot tip</tissue>
    </source>
</reference>
<dbReference type="OrthoDB" id="1740667at2759"/>
<dbReference type="Gene3D" id="1.10.1320.10">
    <property type="entry name" value="DNA-directed RNA polymerase, N-terminal domain"/>
    <property type="match status" value="1"/>
</dbReference>
<sequence>MWRTLAKCSPSKQLKSPSNCNNFLKNSTFIENIRSPEAKKILNSAFSFLGSRQIGAFPRNDKLCNPSFGDLTNPFDLSPFFSKGYATAAAANVISSTDESDLSGSDDFQGLMEQVNNHFQKMESQFKPQEKKMVAGMGIGKYAILKRRQIKMETEAWEQAAQEYQEMLEDMCEQKLAPNLPYVKSLFLGWFEPLRDAIVAEQELCKRNLRVSHRAHFSDLPADMMAVITMHKLMGLLMTGNGGSASIRVVQAASVVGEAIEHEVNDLFLVFCS</sequence>
<dbReference type="Pfam" id="PF14700">
    <property type="entry name" value="RPOL_N"/>
    <property type="match status" value="1"/>
</dbReference>
<feature type="coiled-coil region" evidence="1">
    <location>
        <begin position="147"/>
        <end position="174"/>
    </location>
</feature>
<dbReference type="InterPro" id="IPR029262">
    <property type="entry name" value="RPOL_N"/>
</dbReference>
<dbReference type="Proteomes" id="UP001151529">
    <property type="component" value="Chromosome 8"/>
</dbReference>
<dbReference type="InterPro" id="IPR002092">
    <property type="entry name" value="DNA-dir_Rpol_phage-type"/>
</dbReference>
<keyword evidence="1" id="KW-0175">Coiled coil</keyword>
<dbReference type="GO" id="GO:0003899">
    <property type="term" value="F:DNA-directed RNA polymerase activity"/>
    <property type="evidence" value="ECO:0007669"/>
    <property type="project" value="InterPro"/>
</dbReference>
<gene>
    <name evidence="3" type="ORF">OIU85_006081</name>
</gene>
<feature type="domain" description="DNA-directed RNA polymerase N-terminal" evidence="2">
    <location>
        <begin position="147"/>
        <end position="271"/>
    </location>
</feature>
<evidence type="ECO:0000259" key="2">
    <source>
        <dbReference type="SMART" id="SM01311"/>
    </source>
</evidence>
<name>A0A9Q0SUD4_SALVM</name>
<dbReference type="PANTHER" id="PTHR10102">
    <property type="entry name" value="DNA-DIRECTED RNA POLYMERASE, MITOCHONDRIAL"/>
    <property type="match status" value="1"/>
</dbReference>
<dbReference type="GO" id="GO:0003677">
    <property type="term" value="F:DNA binding"/>
    <property type="evidence" value="ECO:0007669"/>
    <property type="project" value="InterPro"/>
</dbReference>
<evidence type="ECO:0000313" key="3">
    <source>
        <dbReference type="EMBL" id="KAJ6689730.1"/>
    </source>
</evidence>
<evidence type="ECO:0000256" key="1">
    <source>
        <dbReference type="SAM" id="Coils"/>
    </source>
</evidence>
<protein>
    <recommendedName>
        <fullName evidence="2">DNA-directed RNA polymerase N-terminal domain-containing protein</fullName>
    </recommendedName>
</protein>
<keyword evidence="4" id="KW-1185">Reference proteome</keyword>
<dbReference type="PANTHER" id="PTHR10102:SF0">
    <property type="entry name" value="DNA-DIRECTED RNA POLYMERASE, MITOCHONDRIAL"/>
    <property type="match status" value="1"/>
</dbReference>